<proteinExistence type="predicted"/>
<dbReference type="GO" id="GO:0005524">
    <property type="term" value="F:ATP binding"/>
    <property type="evidence" value="ECO:0007669"/>
    <property type="project" value="UniProtKB-KW"/>
</dbReference>
<dbReference type="AlphaFoldDB" id="A0A5B9D6V2"/>
<organism evidence="4 5">
    <name type="scientific">Promethearchaeum syntrophicum</name>
    <dbReference type="NCBI Taxonomy" id="2594042"/>
    <lineage>
        <taxon>Archaea</taxon>
        <taxon>Promethearchaeati</taxon>
        <taxon>Promethearchaeota</taxon>
        <taxon>Promethearchaeia</taxon>
        <taxon>Promethearchaeales</taxon>
        <taxon>Promethearchaeaceae</taxon>
        <taxon>Promethearchaeum</taxon>
    </lineage>
</organism>
<dbReference type="EMBL" id="CP042905">
    <property type="protein sequence ID" value="QEE14844.1"/>
    <property type="molecule type" value="Genomic_DNA"/>
</dbReference>
<sequence>MLSKNSYIQFENPFISLLSTGLDSPIATYLLMKKKMDCFSLSFLNGGEKIEENRNKIIQVGKRLVKLTKHRLRMHFVDYDQIAKQIQSKCNPKLTCVICKRTMILVARELAKFYNAKLIANGDILGEQASQTLDNLYVVNQVNREIPIIRPLIGFDKLDIIKISQELGFYELSLISGPACEFNPKFPETRAKIKEVIQSEENLNRESLMKEISNLINFVDILPNKS</sequence>
<evidence type="ECO:0000256" key="2">
    <source>
        <dbReference type="ARBA" id="ARBA00022840"/>
    </source>
</evidence>
<evidence type="ECO:0000259" key="3">
    <source>
        <dbReference type="Pfam" id="PF02568"/>
    </source>
</evidence>
<dbReference type="OrthoDB" id="372227at2157"/>
<evidence type="ECO:0000313" key="4">
    <source>
        <dbReference type="EMBL" id="QEE14844.1"/>
    </source>
</evidence>
<dbReference type="InterPro" id="IPR020536">
    <property type="entry name" value="ThiI_AANH"/>
</dbReference>
<keyword evidence="5" id="KW-1185">Reference proteome</keyword>
<dbReference type="InterPro" id="IPR014729">
    <property type="entry name" value="Rossmann-like_a/b/a_fold"/>
</dbReference>
<dbReference type="InterPro" id="IPR050102">
    <property type="entry name" value="tRNA_sulfurtransferase_ThiI"/>
</dbReference>
<dbReference type="Proteomes" id="UP000321408">
    <property type="component" value="Chromosome"/>
</dbReference>
<dbReference type="PANTHER" id="PTHR43209:SF1">
    <property type="entry name" value="TRNA SULFURTRANSFERASE"/>
    <property type="match status" value="1"/>
</dbReference>
<dbReference type="Gene3D" id="3.40.50.620">
    <property type="entry name" value="HUPs"/>
    <property type="match status" value="1"/>
</dbReference>
<gene>
    <name evidence="4" type="ORF">DSAG12_00661</name>
</gene>
<dbReference type="GO" id="GO:0005829">
    <property type="term" value="C:cytosol"/>
    <property type="evidence" value="ECO:0007669"/>
    <property type="project" value="TreeGrafter"/>
</dbReference>
<evidence type="ECO:0000313" key="5">
    <source>
        <dbReference type="Proteomes" id="UP000321408"/>
    </source>
</evidence>
<keyword evidence="2" id="KW-0067">ATP-binding</keyword>
<dbReference type="KEGG" id="psyt:DSAG12_00661"/>
<dbReference type="RefSeq" id="WP_147661784.1">
    <property type="nucleotide sequence ID" value="NZ_CP042905.2"/>
</dbReference>
<protein>
    <recommendedName>
        <fullName evidence="3">Thil AANH domain-containing protein</fullName>
    </recommendedName>
</protein>
<dbReference type="SUPFAM" id="SSF52402">
    <property type="entry name" value="Adenine nucleotide alpha hydrolases-like"/>
    <property type="match status" value="1"/>
</dbReference>
<keyword evidence="1" id="KW-0547">Nucleotide-binding</keyword>
<dbReference type="GO" id="GO:0052837">
    <property type="term" value="P:thiazole biosynthetic process"/>
    <property type="evidence" value="ECO:0007669"/>
    <property type="project" value="TreeGrafter"/>
</dbReference>
<dbReference type="GO" id="GO:0004810">
    <property type="term" value="F:CCA tRNA nucleotidyltransferase activity"/>
    <property type="evidence" value="ECO:0007669"/>
    <property type="project" value="InterPro"/>
</dbReference>
<dbReference type="GeneID" id="41328666"/>
<reference evidence="4 5" key="2">
    <citation type="journal article" date="2024" name="Int. J. Syst. Evol. Microbiol.">
        <title>Promethearchaeum syntrophicum gen. nov., sp. nov., an anaerobic, obligately syntrophic archaeon, the first isolate of the lineage 'Asgard' archaea, and proposal of the new archaeal phylum Promethearchaeota phyl. nov. and kingdom Promethearchaeati regn. nov.</title>
        <authorList>
            <person name="Imachi H."/>
            <person name="Nobu M.K."/>
            <person name="Kato S."/>
            <person name="Takaki Y."/>
            <person name="Miyazaki M."/>
            <person name="Miyata M."/>
            <person name="Ogawara M."/>
            <person name="Saito Y."/>
            <person name="Sakai S."/>
            <person name="Tahara Y.O."/>
            <person name="Takano Y."/>
            <person name="Tasumi E."/>
            <person name="Uematsu K."/>
            <person name="Yoshimura T."/>
            <person name="Itoh T."/>
            <person name="Ohkuma M."/>
            <person name="Takai K."/>
        </authorList>
    </citation>
    <scope>NUCLEOTIDE SEQUENCE [LARGE SCALE GENOMIC DNA]</scope>
    <source>
        <strain evidence="4 5">MK-D1</strain>
    </source>
</reference>
<accession>A0A5B9D6V2</accession>
<reference evidence="4 5" key="1">
    <citation type="journal article" date="2020" name="Nature">
        <title>Isolation of an archaeon at the prokaryote-eukaryote interface.</title>
        <authorList>
            <person name="Imachi H."/>
            <person name="Nobu M.K."/>
            <person name="Nakahara N."/>
            <person name="Morono Y."/>
            <person name="Ogawara M."/>
            <person name="Takaki Y."/>
            <person name="Takano Y."/>
            <person name="Uematsu K."/>
            <person name="Ikuta T."/>
            <person name="Ito M."/>
            <person name="Matsui Y."/>
            <person name="Miyazaki M."/>
            <person name="Murata K."/>
            <person name="Saito Y."/>
            <person name="Sakai S."/>
            <person name="Song C."/>
            <person name="Tasumi E."/>
            <person name="Yamanaka Y."/>
            <person name="Yamaguchi T."/>
            <person name="Kamagata Y."/>
            <person name="Tamaki H."/>
            <person name="Takai K."/>
        </authorList>
    </citation>
    <scope>NUCLEOTIDE SEQUENCE [LARGE SCALE GENOMIC DNA]</scope>
    <source>
        <strain evidence="4 5">MK-D1</strain>
    </source>
</reference>
<feature type="domain" description="Thil AANH" evidence="3">
    <location>
        <begin position="15"/>
        <end position="203"/>
    </location>
</feature>
<name>A0A5B9D6V2_9ARCH</name>
<dbReference type="PANTHER" id="PTHR43209">
    <property type="entry name" value="TRNA SULFURTRANSFERASE"/>
    <property type="match status" value="1"/>
</dbReference>
<evidence type="ECO:0000256" key="1">
    <source>
        <dbReference type="ARBA" id="ARBA00022741"/>
    </source>
</evidence>
<dbReference type="GO" id="GO:0002937">
    <property type="term" value="P:tRNA 4-thiouridine biosynthesis"/>
    <property type="evidence" value="ECO:0007669"/>
    <property type="project" value="TreeGrafter"/>
</dbReference>
<dbReference type="Pfam" id="PF02568">
    <property type="entry name" value="ThiI"/>
    <property type="match status" value="1"/>
</dbReference>